<dbReference type="PANTHER" id="PTHR34136">
    <property type="match status" value="1"/>
</dbReference>
<sequence>MICDFKMTESRTYAETEFLDLVSYTTHGELLDSVSDYWQNCRGFALATLNLDHIVKMRHMPEFFEAYKAHTHVVADGNPIVWLSRIAGRPIELMPGSDLILPLSKLAAEQNVPIALLGATKETLNLAADHLEQAYPGLRVVARIAPPFGFDPAGDDAASQLRTIRASGAKLCFLALGAPKQELLAARGLELAPECGFVSIGAGLDFISGRQSRAPRWVRMLALEWLWRALGNPSRLAARYGRCILILPGLFWQALKLRYLRN</sequence>
<dbReference type="EMBL" id="FNNP01000002">
    <property type="protein sequence ID" value="SDW99995.1"/>
    <property type="molecule type" value="Genomic_DNA"/>
</dbReference>
<organism evidence="3 4">
    <name type="scientific">Ruegeria halocynthiae</name>
    <dbReference type="NCBI Taxonomy" id="985054"/>
    <lineage>
        <taxon>Bacteria</taxon>
        <taxon>Pseudomonadati</taxon>
        <taxon>Pseudomonadota</taxon>
        <taxon>Alphaproteobacteria</taxon>
        <taxon>Rhodobacterales</taxon>
        <taxon>Roseobacteraceae</taxon>
        <taxon>Ruegeria</taxon>
    </lineage>
</organism>
<evidence type="ECO:0000313" key="3">
    <source>
        <dbReference type="EMBL" id="SDW99995.1"/>
    </source>
</evidence>
<reference evidence="4" key="1">
    <citation type="submission" date="2016-10" db="EMBL/GenBank/DDBJ databases">
        <authorList>
            <person name="Varghese N."/>
            <person name="Submissions S."/>
        </authorList>
    </citation>
    <scope>NUCLEOTIDE SEQUENCE [LARGE SCALE GENOMIC DNA]</scope>
    <source>
        <strain evidence="4">DSM 27839</strain>
    </source>
</reference>
<evidence type="ECO:0000256" key="1">
    <source>
        <dbReference type="ARBA" id="ARBA00022676"/>
    </source>
</evidence>
<proteinExistence type="predicted"/>
<accession>A0A1H2Y4T0</accession>
<dbReference type="Proteomes" id="UP000183400">
    <property type="component" value="Unassembled WGS sequence"/>
</dbReference>
<dbReference type="GO" id="GO:0016758">
    <property type="term" value="F:hexosyltransferase activity"/>
    <property type="evidence" value="ECO:0007669"/>
    <property type="project" value="TreeGrafter"/>
</dbReference>
<dbReference type="Pfam" id="PF03808">
    <property type="entry name" value="Glyco_tran_WecG"/>
    <property type="match status" value="1"/>
</dbReference>
<dbReference type="CDD" id="cd06533">
    <property type="entry name" value="Glyco_transf_WecG_TagA"/>
    <property type="match status" value="1"/>
</dbReference>
<gene>
    <name evidence="3" type="ORF">SAMN05444358_102158</name>
</gene>
<keyword evidence="4" id="KW-1185">Reference proteome</keyword>
<keyword evidence="1" id="KW-0328">Glycosyltransferase</keyword>
<dbReference type="AlphaFoldDB" id="A0A1H2Y4T0"/>
<dbReference type="NCBIfam" id="TIGR00696">
    <property type="entry name" value="wecG_tagA_cpsF"/>
    <property type="match status" value="1"/>
</dbReference>
<dbReference type="InterPro" id="IPR004629">
    <property type="entry name" value="WecG_TagA_CpsF"/>
</dbReference>
<keyword evidence="2" id="KW-0808">Transferase</keyword>
<name>A0A1H2Y4T0_9RHOB</name>
<dbReference type="PANTHER" id="PTHR34136:SF1">
    <property type="entry name" value="UDP-N-ACETYL-D-MANNOSAMINURONIC ACID TRANSFERASE"/>
    <property type="match status" value="1"/>
</dbReference>
<evidence type="ECO:0000313" key="4">
    <source>
        <dbReference type="Proteomes" id="UP000183400"/>
    </source>
</evidence>
<dbReference type="STRING" id="985054.SAMN05444358_102158"/>
<protein>
    <submittedName>
        <fullName evidence="3">Polymer biosynthesis protein, WecB/TagA/CpsF family</fullName>
    </submittedName>
</protein>
<evidence type="ECO:0000256" key="2">
    <source>
        <dbReference type="ARBA" id="ARBA00022679"/>
    </source>
</evidence>